<dbReference type="InterPro" id="IPR050861">
    <property type="entry name" value="Dihydroxyacetone_Kinase"/>
</dbReference>
<dbReference type="GO" id="GO:0005829">
    <property type="term" value="C:cytosol"/>
    <property type="evidence" value="ECO:0007669"/>
    <property type="project" value="TreeGrafter"/>
</dbReference>
<dbReference type="GO" id="GO:0004371">
    <property type="term" value="F:glycerone kinase activity"/>
    <property type="evidence" value="ECO:0007669"/>
    <property type="project" value="InterPro"/>
</dbReference>
<sequence>MAGISIATLENAVKIVNASMTTLEAELNAADSKLGDGDTGVMLARVLGKFGETDISGSDDLGSAFQTLARAAASATGSSLGTLFATALLTIGKATKGRETAEWSELSALLQAALDAMIQRGGASVGDKTVLDALDAVVKATAGLNAAALIAAEASKAANTTLDAFRDKPCKIGRARMFAEKSMGIDDPGMLGFVRLVDALASKH</sequence>
<dbReference type="InterPro" id="IPR036117">
    <property type="entry name" value="DhaL_dom_sf"/>
</dbReference>
<accession>A0A1X7FWB7</accession>
<gene>
    <name evidence="4" type="ORF">SAMN02982989_0982</name>
</gene>
<dbReference type="SUPFAM" id="SSF101473">
    <property type="entry name" value="DhaL-like"/>
    <property type="match status" value="1"/>
</dbReference>
<reference evidence="5" key="1">
    <citation type="submission" date="2017-04" db="EMBL/GenBank/DDBJ databases">
        <authorList>
            <person name="Varghese N."/>
            <person name="Submissions S."/>
        </authorList>
    </citation>
    <scope>NUCLEOTIDE SEQUENCE [LARGE SCALE GENOMIC DNA]</scope>
    <source>
        <strain evidence="5">B4P</strain>
    </source>
</reference>
<evidence type="ECO:0000256" key="2">
    <source>
        <dbReference type="ARBA" id="ARBA00022777"/>
    </source>
</evidence>
<keyword evidence="5" id="KW-1185">Reference proteome</keyword>
<dbReference type="Proteomes" id="UP000192903">
    <property type="component" value="Unassembled WGS sequence"/>
</dbReference>
<dbReference type="AlphaFoldDB" id="A0A1X7FWB7"/>
<evidence type="ECO:0000256" key="1">
    <source>
        <dbReference type="ARBA" id="ARBA00022679"/>
    </source>
</evidence>
<keyword evidence="1" id="KW-0808">Transferase</keyword>
<dbReference type="InterPro" id="IPR004007">
    <property type="entry name" value="DhaL_dom"/>
</dbReference>
<dbReference type="EMBL" id="FXAF01000008">
    <property type="protein sequence ID" value="SMF59848.1"/>
    <property type="molecule type" value="Genomic_DNA"/>
</dbReference>
<protein>
    <submittedName>
        <fullName evidence="4">Dihydroxyacetone kinase, C-terminal domain</fullName>
    </submittedName>
</protein>
<dbReference type="PROSITE" id="PS51480">
    <property type="entry name" value="DHAL"/>
    <property type="match status" value="1"/>
</dbReference>
<proteinExistence type="predicted"/>
<keyword evidence="2 4" id="KW-0418">Kinase</keyword>
<organism evidence="4 5">
    <name type="scientific">Xaviernesmea oryzae</name>
    <dbReference type="NCBI Taxonomy" id="464029"/>
    <lineage>
        <taxon>Bacteria</taxon>
        <taxon>Pseudomonadati</taxon>
        <taxon>Pseudomonadota</taxon>
        <taxon>Alphaproteobacteria</taxon>
        <taxon>Hyphomicrobiales</taxon>
        <taxon>Rhizobiaceae</taxon>
        <taxon>Rhizobium/Agrobacterium group</taxon>
        <taxon>Xaviernesmea</taxon>
    </lineage>
</organism>
<dbReference type="PANTHER" id="PTHR28629:SF4">
    <property type="entry name" value="TRIOKINASE_FMN CYCLASE"/>
    <property type="match status" value="1"/>
</dbReference>
<dbReference type="PANTHER" id="PTHR28629">
    <property type="entry name" value="TRIOKINASE/FMN CYCLASE"/>
    <property type="match status" value="1"/>
</dbReference>
<evidence type="ECO:0000313" key="4">
    <source>
        <dbReference type="EMBL" id="SMF59848.1"/>
    </source>
</evidence>
<feature type="domain" description="DhaL" evidence="3">
    <location>
        <begin position="7"/>
        <end position="202"/>
    </location>
</feature>
<dbReference type="Pfam" id="PF02734">
    <property type="entry name" value="Dak2"/>
    <property type="match status" value="1"/>
</dbReference>
<dbReference type="STRING" id="464029.SAMN02982989_0982"/>
<dbReference type="Gene3D" id="1.25.40.340">
    <property type="match status" value="1"/>
</dbReference>
<evidence type="ECO:0000313" key="5">
    <source>
        <dbReference type="Proteomes" id="UP000192903"/>
    </source>
</evidence>
<dbReference type="SMART" id="SM01120">
    <property type="entry name" value="Dak2"/>
    <property type="match status" value="1"/>
</dbReference>
<evidence type="ECO:0000259" key="3">
    <source>
        <dbReference type="PROSITE" id="PS51480"/>
    </source>
</evidence>
<dbReference type="GO" id="GO:0019563">
    <property type="term" value="P:glycerol catabolic process"/>
    <property type="evidence" value="ECO:0007669"/>
    <property type="project" value="TreeGrafter"/>
</dbReference>
<dbReference type="RefSeq" id="WP_085423866.1">
    <property type="nucleotide sequence ID" value="NZ_FXAF01000008.1"/>
</dbReference>
<name>A0A1X7FWB7_9HYPH</name>
<dbReference type="OrthoDB" id="9800291at2"/>